<dbReference type="Gene3D" id="2.40.50.1020">
    <property type="entry name" value="LytTr DNA-binding domain"/>
    <property type="match status" value="1"/>
</dbReference>
<dbReference type="Gene3D" id="3.40.50.2300">
    <property type="match status" value="1"/>
</dbReference>
<reference evidence="4 5" key="1">
    <citation type="journal article" date="2019" name="Nat. Med.">
        <title>A library of human gut bacterial isolates paired with longitudinal multiomics data enables mechanistic microbiome research.</title>
        <authorList>
            <person name="Poyet M."/>
            <person name="Groussin M."/>
            <person name="Gibbons S.M."/>
            <person name="Avila-Pacheco J."/>
            <person name="Jiang X."/>
            <person name="Kearney S.M."/>
            <person name="Perrotta A.R."/>
            <person name="Berdy B."/>
            <person name="Zhao S."/>
            <person name="Lieberman T.D."/>
            <person name="Swanson P.K."/>
            <person name="Smith M."/>
            <person name="Roesemann S."/>
            <person name="Alexander J.E."/>
            <person name="Rich S.A."/>
            <person name="Livny J."/>
            <person name="Vlamakis H."/>
            <person name="Clish C."/>
            <person name="Bullock K."/>
            <person name="Deik A."/>
            <person name="Scott J."/>
            <person name="Pierce K.A."/>
            <person name="Xavier R.J."/>
            <person name="Alm E.J."/>
        </authorList>
    </citation>
    <scope>NUCLEOTIDE SEQUENCE [LARGE SCALE GENOMIC DNA]</scope>
    <source>
        <strain evidence="4 5">BIOML-A10</strain>
    </source>
</reference>
<proteinExistence type="predicted"/>
<dbReference type="InterPro" id="IPR001789">
    <property type="entry name" value="Sig_transdc_resp-reg_receiver"/>
</dbReference>
<dbReference type="EMBL" id="VWMK01000001">
    <property type="protein sequence ID" value="KAA3770716.1"/>
    <property type="molecule type" value="Genomic_DNA"/>
</dbReference>
<dbReference type="GO" id="GO:0000156">
    <property type="term" value="F:phosphorelay response regulator activity"/>
    <property type="evidence" value="ECO:0007669"/>
    <property type="project" value="TreeGrafter"/>
</dbReference>
<evidence type="ECO:0000256" key="2">
    <source>
        <dbReference type="PROSITE-ProRule" id="PRU00169"/>
    </source>
</evidence>
<dbReference type="GO" id="GO:0032993">
    <property type="term" value="C:protein-DNA complex"/>
    <property type="evidence" value="ECO:0007669"/>
    <property type="project" value="TreeGrafter"/>
</dbReference>
<dbReference type="InterPro" id="IPR007492">
    <property type="entry name" value="LytTR_DNA-bd_dom"/>
</dbReference>
<evidence type="ECO:0000313" key="5">
    <source>
        <dbReference type="Proteomes" id="UP000422221"/>
    </source>
</evidence>
<dbReference type="SMART" id="SM00850">
    <property type="entry name" value="LytTR"/>
    <property type="match status" value="1"/>
</dbReference>
<sequence>MSVPTKVIIIDDDKPSVTVLTNELKAYQDVNVIATAFNSHDGEQAILKHKPQLIFLDIELPGINGLEFLAALRPKIDWEMSTIFYTSYEKYMLQALRMQAFDFLLKPVSKDDLLLAMNRYYLNKKNTKLPPVLPPHYPIDKPLLITTITNDKVILRPQNIGYFRYNSERKLWEIILDDFRHVILKHNTTAEVILNYGAEFIQIHKTYIININYLSMIQDSTCIMLYPFNTVTELKVSKIYKKKLLDKFYNL</sequence>
<feature type="modified residue" description="4-aspartylphosphate" evidence="2">
    <location>
        <position position="57"/>
    </location>
</feature>
<comment type="caution">
    <text evidence="4">The sequence shown here is derived from an EMBL/GenBank/DDBJ whole genome shotgun (WGS) entry which is preliminary data.</text>
</comment>
<name>A0A7J4XPR5_9BACE</name>
<protein>
    <submittedName>
        <fullName evidence="4">Response regulator</fullName>
    </submittedName>
</protein>
<dbReference type="InterPro" id="IPR039420">
    <property type="entry name" value="WalR-like"/>
</dbReference>
<dbReference type="RefSeq" id="WP_005925767.1">
    <property type="nucleotide sequence ID" value="NZ_CABKSE010000001.1"/>
</dbReference>
<dbReference type="PANTHER" id="PTHR48111">
    <property type="entry name" value="REGULATOR OF RPOS"/>
    <property type="match status" value="1"/>
</dbReference>
<dbReference type="GO" id="GO:0006355">
    <property type="term" value="P:regulation of DNA-templated transcription"/>
    <property type="evidence" value="ECO:0007669"/>
    <property type="project" value="TreeGrafter"/>
</dbReference>
<dbReference type="GeneID" id="93115834"/>
<evidence type="ECO:0000256" key="1">
    <source>
        <dbReference type="ARBA" id="ARBA00023125"/>
    </source>
</evidence>
<dbReference type="AlphaFoldDB" id="A0A7J4XPR5"/>
<evidence type="ECO:0000259" key="3">
    <source>
        <dbReference type="PROSITE" id="PS50110"/>
    </source>
</evidence>
<dbReference type="GO" id="GO:0005829">
    <property type="term" value="C:cytosol"/>
    <property type="evidence" value="ECO:0007669"/>
    <property type="project" value="TreeGrafter"/>
</dbReference>
<accession>A0A7J4XPR5</accession>
<dbReference type="SUPFAM" id="SSF52172">
    <property type="entry name" value="CheY-like"/>
    <property type="match status" value="1"/>
</dbReference>
<dbReference type="Pfam" id="PF00072">
    <property type="entry name" value="Response_reg"/>
    <property type="match status" value="1"/>
</dbReference>
<dbReference type="Pfam" id="PF04397">
    <property type="entry name" value="LytTR"/>
    <property type="match status" value="1"/>
</dbReference>
<dbReference type="InterPro" id="IPR011006">
    <property type="entry name" value="CheY-like_superfamily"/>
</dbReference>
<evidence type="ECO:0000313" key="4">
    <source>
        <dbReference type="EMBL" id="KAA3770716.1"/>
    </source>
</evidence>
<keyword evidence="2" id="KW-0597">Phosphoprotein</keyword>
<dbReference type="SMART" id="SM00448">
    <property type="entry name" value="REC"/>
    <property type="match status" value="1"/>
</dbReference>
<dbReference type="GO" id="GO:0000976">
    <property type="term" value="F:transcription cis-regulatory region binding"/>
    <property type="evidence" value="ECO:0007669"/>
    <property type="project" value="TreeGrafter"/>
</dbReference>
<dbReference type="PROSITE" id="PS50110">
    <property type="entry name" value="RESPONSE_REGULATORY"/>
    <property type="match status" value="1"/>
</dbReference>
<keyword evidence="1" id="KW-0238">DNA-binding</keyword>
<dbReference type="Proteomes" id="UP000422221">
    <property type="component" value="Unassembled WGS sequence"/>
</dbReference>
<organism evidence="4 5">
    <name type="scientific">Bacteroides salyersiae</name>
    <dbReference type="NCBI Taxonomy" id="291644"/>
    <lineage>
        <taxon>Bacteria</taxon>
        <taxon>Pseudomonadati</taxon>
        <taxon>Bacteroidota</taxon>
        <taxon>Bacteroidia</taxon>
        <taxon>Bacteroidales</taxon>
        <taxon>Bacteroidaceae</taxon>
        <taxon>Bacteroides</taxon>
    </lineage>
</organism>
<feature type="domain" description="Response regulatory" evidence="3">
    <location>
        <begin position="6"/>
        <end position="121"/>
    </location>
</feature>
<gene>
    <name evidence="4" type="ORF">F3F73_01855</name>
</gene>
<dbReference type="PANTHER" id="PTHR48111:SF69">
    <property type="entry name" value="RESPONSE REGULATOR RECEIVER"/>
    <property type="match status" value="1"/>
</dbReference>